<proteinExistence type="predicted"/>
<organism evidence="1">
    <name type="scientific">Anguilla anguilla</name>
    <name type="common">European freshwater eel</name>
    <name type="synonym">Muraena anguilla</name>
    <dbReference type="NCBI Taxonomy" id="7936"/>
    <lineage>
        <taxon>Eukaryota</taxon>
        <taxon>Metazoa</taxon>
        <taxon>Chordata</taxon>
        <taxon>Craniata</taxon>
        <taxon>Vertebrata</taxon>
        <taxon>Euteleostomi</taxon>
        <taxon>Actinopterygii</taxon>
        <taxon>Neopterygii</taxon>
        <taxon>Teleostei</taxon>
        <taxon>Anguilliformes</taxon>
        <taxon>Anguillidae</taxon>
        <taxon>Anguilla</taxon>
    </lineage>
</organism>
<sequence length="41" mass="4889">MIFHNLFISLKGMQKFKPVSLKKKIYIKISNVKFFPFSPRS</sequence>
<reference evidence="1" key="1">
    <citation type="submission" date="2014-11" db="EMBL/GenBank/DDBJ databases">
        <authorList>
            <person name="Amaro Gonzalez C."/>
        </authorList>
    </citation>
    <scope>NUCLEOTIDE SEQUENCE</scope>
</reference>
<dbReference type="AlphaFoldDB" id="A0A0E9RN68"/>
<protein>
    <submittedName>
        <fullName evidence="1">Uncharacterized protein</fullName>
    </submittedName>
</protein>
<reference evidence="1" key="2">
    <citation type="journal article" date="2015" name="Fish Shellfish Immunol.">
        <title>Early steps in the European eel (Anguilla anguilla)-Vibrio vulnificus interaction in the gills: Role of the RtxA13 toxin.</title>
        <authorList>
            <person name="Callol A."/>
            <person name="Pajuelo D."/>
            <person name="Ebbesson L."/>
            <person name="Teles M."/>
            <person name="MacKenzie S."/>
            <person name="Amaro C."/>
        </authorList>
    </citation>
    <scope>NUCLEOTIDE SEQUENCE</scope>
</reference>
<dbReference type="EMBL" id="GBXM01078033">
    <property type="protein sequence ID" value="JAH30544.1"/>
    <property type="molecule type" value="Transcribed_RNA"/>
</dbReference>
<accession>A0A0E9RN68</accession>
<name>A0A0E9RN68_ANGAN</name>
<evidence type="ECO:0000313" key="1">
    <source>
        <dbReference type="EMBL" id="JAH30544.1"/>
    </source>
</evidence>